<sequence>MSVTKRVVGAVLAHLAQGRLLAGNLRGDDATRAVMAAAVDMLLNTMEPAEFVDAMKRAFPVDMSIG</sequence>
<accession>A0A560HT85</accession>
<dbReference type="EMBL" id="VITT01000030">
    <property type="protein sequence ID" value="TWB48220.1"/>
    <property type="molecule type" value="Genomic_DNA"/>
</dbReference>
<evidence type="ECO:0000313" key="1">
    <source>
        <dbReference type="EMBL" id="TWB48220.1"/>
    </source>
</evidence>
<evidence type="ECO:0000313" key="2">
    <source>
        <dbReference type="Proteomes" id="UP000318050"/>
    </source>
</evidence>
<dbReference type="Proteomes" id="UP000318050">
    <property type="component" value="Unassembled WGS sequence"/>
</dbReference>
<protein>
    <submittedName>
        <fullName evidence="1">Uncharacterized protein</fullName>
    </submittedName>
</protein>
<name>A0A560HT85_9PROT</name>
<gene>
    <name evidence="1" type="ORF">FBZ92_1304</name>
</gene>
<comment type="caution">
    <text evidence="1">The sequence shown here is derived from an EMBL/GenBank/DDBJ whole genome shotgun (WGS) entry which is preliminary data.</text>
</comment>
<dbReference type="AlphaFoldDB" id="A0A560HT85"/>
<organism evidence="1 2">
    <name type="scientific">Nitrospirillum amazonense</name>
    <dbReference type="NCBI Taxonomy" id="28077"/>
    <lineage>
        <taxon>Bacteria</taxon>
        <taxon>Pseudomonadati</taxon>
        <taxon>Pseudomonadota</taxon>
        <taxon>Alphaproteobacteria</taxon>
        <taxon>Rhodospirillales</taxon>
        <taxon>Azospirillaceae</taxon>
        <taxon>Nitrospirillum</taxon>
    </lineage>
</organism>
<reference evidence="1 2" key="1">
    <citation type="submission" date="2019-06" db="EMBL/GenBank/DDBJ databases">
        <title>Genomic Encyclopedia of Type Strains, Phase IV (KMG-V): Genome sequencing to study the core and pangenomes of soil and plant-associated prokaryotes.</title>
        <authorList>
            <person name="Whitman W."/>
        </authorList>
    </citation>
    <scope>NUCLEOTIDE SEQUENCE [LARGE SCALE GENOMIC DNA]</scope>
    <source>
        <strain evidence="1 2">BR 11140</strain>
    </source>
</reference>
<proteinExistence type="predicted"/>